<dbReference type="HOGENOM" id="CLU_2313999_0_0_6"/>
<dbReference type="EMBL" id="APPK01000042">
    <property type="protein sequence ID" value="ENV21227.1"/>
    <property type="molecule type" value="Genomic_DNA"/>
</dbReference>
<comment type="caution">
    <text evidence="1">The sequence shown here is derived from an EMBL/GenBank/DDBJ whole genome shotgun (WGS) entry which is preliminary data.</text>
</comment>
<organism evidence="1 2">
    <name type="scientific">Acinetobacter bereziniae NIPH 3</name>
    <dbReference type="NCBI Taxonomy" id="1217651"/>
    <lineage>
        <taxon>Bacteria</taxon>
        <taxon>Pseudomonadati</taxon>
        <taxon>Pseudomonadota</taxon>
        <taxon>Gammaproteobacteria</taxon>
        <taxon>Moraxellales</taxon>
        <taxon>Moraxellaceae</taxon>
        <taxon>Acinetobacter</taxon>
    </lineage>
</organism>
<dbReference type="Proteomes" id="UP000013270">
    <property type="component" value="Unassembled WGS sequence"/>
</dbReference>
<reference evidence="1 2" key="1">
    <citation type="submission" date="2013-02" db="EMBL/GenBank/DDBJ databases">
        <title>The Genome Sequence of Acinetobacter bereziniae NIPH 3.</title>
        <authorList>
            <consortium name="The Broad Institute Genome Sequencing Platform"/>
            <consortium name="The Broad Institute Genome Sequencing Center for Infectious Disease"/>
            <person name="Cerqueira G."/>
            <person name="Feldgarden M."/>
            <person name="Courvalin P."/>
            <person name="Perichon B."/>
            <person name="Grillot-Courvalin C."/>
            <person name="Clermont D."/>
            <person name="Rocha E."/>
            <person name="Yoon E.-J."/>
            <person name="Nemec A."/>
            <person name="Walker B."/>
            <person name="Young S.K."/>
            <person name="Zeng Q."/>
            <person name="Gargeya S."/>
            <person name="Fitzgerald M."/>
            <person name="Haas B."/>
            <person name="Abouelleil A."/>
            <person name="Alvarado L."/>
            <person name="Arachchi H.M."/>
            <person name="Berlin A.M."/>
            <person name="Chapman S.B."/>
            <person name="Dewar J."/>
            <person name="Goldberg J."/>
            <person name="Griggs A."/>
            <person name="Gujja S."/>
            <person name="Hansen M."/>
            <person name="Howarth C."/>
            <person name="Imamovic A."/>
            <person name="Larimer J."/>
            <person name="McCowan C."/>
            <person name="Murphy C."/>
            <person name="Neiman D."/>
            <person name="Pearson M."/>
            <person name="Priest M."/>
            <person name="Roberts A."/>
            <person name="Saif S."/>
            <person name="Shea T."/>
            <person name="Sisk P."/>
            <person name="Sykes S."/>
            <person name="Wortman J."/>
            <person name="Nusbaum C."/>
            <person name="Birren B."/>
        </authorList>
    </citation>
    <scope>NUCLEOTIDE SEQUENCE [LARGE SCALE GENOMIC DNA]</scope>
    <source>
        <strain evidence="1 2">NIPH 3</strain>
    </source>
</reference>
<name>N8X9W2_ACIBZ</name>
<sequence length="99" mass="11438">MSKNSIVSAEIAGSRKTAYIKFNELSQENELDWDYIGMDNPAVYFSEKEAVDIARSCRAFPHIKNVTIVQPLANDEFYILDYTSDEVKYRREKSPYSSK</sequence>
<protein>
    <submittedName>
        <fullName evidence="1">Uncharacterized protein</fullName>
    </submittedName>
</protein>
<gene>
    <name evidence="1" type="ORF">F963_02819</name>
</gene>
<dbReference type="PATRIC" id="fig|1217651.3.peg.2780"/>
<evidence type="ECO:0000313" key="1">
    <source>
        <dbReference type="EMBL" id="ENV21227.1"/>
    </source>
</evidence>
<accession>N8X9W2</accession>
<evidence type="ECO:0000313" key="2">
    <source>
        <dbReference type="Proteomes" id="UP000013270"/>
    </source>
</evidence>
<dbReference type="AlphaFoldDB" id="N8X9W2"/>
<proteinExistence type="predicted"/>
<dbReference type="RefSeq" id="WP_004831364.1">
    <property type="nucleotide sequence ID" value="NZ_KB849468.1"/>
</dbReference>